<accession>A0A550JIX8</accession>
<dbReference type="SUPFAM" id="SSF53474">
    <property type="entry name" value="alpha/beta-Hydrolases"/>
    <property type="match status" value="1"/>
</dbReference>
<dbReference type="RefSeq" id="WP_092055746.1">
    <property type="nucleotide sequence ID" value="NZ_FOJJ01000012.1"/>
</dbReference>
<dbReference type="AlphaFoldDB" id="A0A550JIX8"/>
<dbReference type="EMBL" id="VJVV01000002">
    <property type="protein sequence ID" value="TRO83165.1"/>
    <property type="molecule type" value="Genomic_DNA"/>
</dbReference>
<comment type="caution">
    <text evidence="2">The sequence shown here is derived from an EMBL/GenBank/DDBJ whole genome shotgun (WGS) entry which is preliminary data.</text>
</comment>
<keyword evidence="2" id="KW-0378">Hydrolase</keyword>
<evidence type="ECO:0000313" key="3">
    <source>
        <dbReference type="Proteomes" id="UP000317155"/>
    </source>
</evidence>
<dbReference type="InterPro" id="IPR022742">
    <property type="entry name" value="Hydrolase_4"/>
</dbReference>
<keyword evidence="3" id="KW-1185">Reference proteome</keyword>
<dbReference type="GO" id="GO:0016787">
    <property type="term" value="F:hydrolase activity"/>
    <property type="evidence" value="ECO:0007669"/>
    <property type="project" value="UniProtKB-KW"/>
</dbReference>
<evidence type="ECO:0000259" key="1">
    <source>
        <dbReference type="Pfam" id="PF12146"/>
    </source>
</evidence>
<dbReference type="InterPro" id="IPR029058">
    <property type="entry name" value="AB_hydrolase_fold"/>
</dbReference>
<feature type="domain" description="Serine aminopeptidase S33" evidence="1">
    <location>
        <begin position="48"/>
        <end position="159"/>
    </location>
</feature>
<organism evidence="2 3">
    <name type="scientific">Trichloromonas acetexigens</name>
    <dbReference type="NCBI Taxonomy" id="38815"/>
    <lineage>
        <taxon>Bacteria</taxon>
        <taxon>Pseudomonadati</taxon>
        <taxon>Thermodesulfobacteriota</taxon>
        <taxon>Desulfuromonadia</taxon>
        <taxon>Desulfuromonadales</taxon>
        <taxon>Trichloromonadaceae</taxon>
        <taxon>Trichloromonas</taxon>
    </lineage>
</organism>
<dbReference type="PANTHER" id="PTHR12277:SF81">
    <property type="entry name" value="PROTEIN ABHD13"/>
    <property type="match status" value="1"/>
</dbReference>
<dbReference type="Gene3D" id="3.40.50.1820">
    <property type="entry name" value="alpha/beta hydrolase"/>
    <property type="match status" value="1"/>
</dbReference>
<evidence type="ECO:0000313" key="2">
    <source>
        <dbReference type="EMBL" id="TRO83165.1"/>
    </source>
</evidence>
<gene>
    <name evidence="2" type="ORF">FL622_03525</name>
</gene>
<sequence>MTADLLDHPVIAERYFFPRPERFADPCWVEVAEAQLACYSRRRHAGAKTLVHFHGNGETVVDYLDGFVEAVDAIGLNLFLAEFRGYGMSTGSPSLGRMLDDVAPLIRAVGCPVEEMVLFGRSVGSLFAIHGVSLFPEVAGLILESAVADPLERLLLRVAPWELGCTAEDLAQAVAERLDHRGKMAAYQRPLLVMHTRNDDLVEVSHGERLHRWAGGKKQLHIFPRGNHNNILAVNAREYFSLIENFVQAP</sequence>
<reference evidence="2 3" key="1">
    <citation type="submission" date="2019-07" db="EMBL/GenBank/DDBJ databases">
        <title>Insights of Desulfuromonas acetexigens electromicrobiology.</title>
        <authorList>
            <person name="Katuri K."/>
            <person name="Sapireddy V."/>
            <person name="Shaw D.R."/>
            <person name="Saikaly P."/>
        </authorList>
    </citation>
    <scope>NUCLEOTIDE SEQUENCE [LARGE SCALE GENOMIC DNA]</scope>
    <source>
        <strain evidence="2 3">2873</strain>
    </source>
</reference>
<dbReference type="OrthoDB" id="9777090at2"/>
<proteinExistence type="predicted"/>
<name>A0A550JIX8_9BACT</name>
<dbReference type="Proteomes" id="UP000317155">
    <property type="component" value="Unassembled WGS sequence"/>
</dbReference>
<dbReference type="PANTHER" id="PTHR12277">
    <property type="entry name" value="ALPHA/BETA HYDROLASE DOMAIN-CONTAINING PROTEIN"/>
    <property type="match status" value="1"/>
</dbReference>
<dbReference type="Pfam" id="PF12146">
    <property type="entry name" value="Hydrolase_4"/>
    <property type="match status" value="1"/>
</dbReference>
<protein>
    <submittedName>
        <fullName evidence="2">Alpha/beta hydrolase</fullName>
    </submittedName>
</protein>